<name>A0A2G8SSS9_9APHY</name>
<feature type="compositionally biased region" description="Basic and acidic residues" evidence="1">
    <location>
        <begin position="322"/>
        <end position="343"/>
    </location>
</feature>
<feature type="compositionally biased region" description="Basic and acidic residues" evidence="1">
    <location>
        <begin position="402"/>
        <end position="414"/>
    </location>
</feature>
<keyword evidence="3" id="KW-1185">Reference proteome</keyword>
<dbReference type="EMBL" id="AYKW01000001">
    <property type="protein sequence ID" value="PIL36841.1"/>
    <property type="molecule type" value="Genomic_DNA"/>
</dbReference>
<reference evidence="2 3" key="1">
    <citation type="journal article" date="2015" name="Sci. Rep.">
        <title>Chromosome-level genome map provides insights into diverse defense mechanisms in the medicinal fungus Ganoderma sinense.</title>
        <authorList>
            <person name="Zhu Y."/>
            <person name="Xu J."/>
            <person name="Sun C."/>
            <person name="Zhou S."/>
            <person name="Xu H."/>
            <person name="Nelson D.R."/>
            <person name="Qian J."/>
            <person name="Song J."/>
            <person name="Luo H."/>
            <person name="Xiang L."/>
            <person name="Li Y."/>
            <person name="Xu Z."/>
            <person name="Ji A."/>
            <person name="Wang L."/>
            <person name="Lu S."/>
            <person name="Hayward A."/>
            <person name="Sun W."/>
            <person name="Li X."/>
            <person name="Schwartz D.C."/>
            <person name="Wang Y."/>
            <person name="Chen S."/>
        </authorList>
    </citation>
    <scope>NUCLEOTIDE SEQUENCE [LARGE SCALE GENOMIC DNA]</scope>
    <source>
        <strain evidence="2 3">ZZ0214-1</strain>
    </source>
</reference>
<gene>
    <name evidence="2" type="ORF">GSI_00531</name>
</gene>
<feature type="compositionally biased region" description="Pro residues" evidence="1">
    <location>
        <begin position="164"/>
        <end position="174"/>
    </location>
</feature>
<proteinExistence type="predicted"/>
<protein>
    <submittedName>
        <fullName evidence="2">Uncharacterized protein</fullName>
    </submittedName>
</protein>
<feature type="compositionally biased region" description="Basic and acidic residues" evidence="1">
    <location>
        <begin position="198"/>
        <end position="208"/>
    </location>
</feature>
<dbReference type="Proteomes" id="UP000230002">
    <property type="component" value="Unassembled WGS sequence"/>
</dbReference>
<organism evidence="2 3">
    <name type="scientific">Ganoderma sinense ZZ0214-1</name>
    <dbReference type="NCBI Taxonomy" id="1077348"/>
    <lineage>
        <taxon>Eukaryota</taxon>
        <taxon>Fungi</taxon>
        <taxon>Dikarya</taxon>
        <taxon>Basidiomycota</taxon>
        <taxon>Agaricomycotina</taxon>
        <taxon>Agaricomycetes</taxon>
        <taxon>Polyporales</taxon>
        <taxon>Polyporaceae</taxon>
        <taxon>Ganoderma</taxon>
    </lineage>
</organism>
<evidence type="ECO:0000313" key="3">
    <source>
        <dbReference type="Proteomes" id="UP000230002"/>
    </source>
</evidence>
<evidence type="ECO:0000256" key="1">
    <source>
        <dbReference type="SAM" id="MobiDB-lite"/>
    </source>
</evidence>
<comment type="caution">
    <text evidence="2">The sequence shown here is derived from an EMBL/GenBank/DDBJ whole genome shotgun (WGS) entry which is preliminary data.</text>
</comment>
<feature type="compositionally biased region" description="Polar residues" evidence="1">
    <location>
        <begin position="209"/>
        <end position="218"/>
    </location>
</feature>
<accession>A0A2G8SSS9</accession>
<evidence type="ECO:0000313" key="2">
    <source>
        <dbReference type="EMBL" id="PIL36841.1"/>
    </source>
</evidence>
<feature type="compositionally biased region" description="Polar residues" evidence="1">
    <location>
        <begin position="178"/>
        <end position="196"/>
    </location>
</feature>
<feature type="region of interest" description="Disordered" evidence="1">
    <location>
        <begin position="161"/>
        <end position="241"/>
    </location>
</feature>
<feature type="compositionally biased region" description="Basic and acidic residues" evidence="1">
    <location>
        <begin position="430"/>
        <end position="440"/>
    </location>
</feature>
<dbReference type="AlphaFoldDB" id="A0A2G8SSS9"/>
<feature type="region of interest" description="Disordered" evidence="1">
    <location>
        <begin position="270"/>
        <end position="446"/>
    </location>
</feature>
<sequence length="446" mass="50046">MPPRLKRAPPYEDDPECKYIVIDDPWPGNKVGKERDALYWNYLCAWVRFMFDKKHEPECVFSVNTRNEVIVQLPAEADIVPILGAHPWVKVLTRGDPRDRDRVSHVFEYDYRMKGEPGNHNWLANHATTTGDPPPHLRFPVKFPYPHVSWASPRGKSCANISLPLPPTRQPTPIPDTSGFTPYQRASQLTSSTISSAEARKEERRDRNPQSGGPSQSGKIDPYAKESNALRTVKQEETDVKPRIKRENGAHVKTEAVKSEPALYAPSKSFRSAVEQLQQSRASHDGRFATLPGEPSELGGVKPEEEPPRGPSDAFIAAFHNVRGDEEHEQRAPAPEPKMKDETQESSYQPSNAFIAAIQELRRPSSATDDDQTTSTPSAGVQVKQDPEARRSSTYSALLADSKVKREPEDERRQATGANPEAQAIFSLKRVKEEPHEGRCGKRIRQ</sequence>
<dbReference type="OrthoDB" id="2996389at2759"/>